<evidence type="ECO:0000256" key="1">
    <source>
        <dbReference type="ARBA" id="ARBA00004651"/>
    </source>
</evidence>
<evidence type="ECO:0000256" key="5">
    <source>
        <dbReference type="ARBA" id="ARBA00022989"/>
    </source>
</evidence>
<dbReference type="InterPro" id="IPR003445">
    <property type="entry name" value="Cat_transpt"/>
</dbReference>
<dbReference type="Pfam" id="PF02386">
    <property type="entry name" value="TrkH"/>
    <property type="match status" value="1"/>
</dbReference>
<feature type="transmembrane region" description="Helical" evidence="9">
    <location>
        <begin position="327"/>
        <end position="358"/>
    </location>
</feature>
<feature type="transmembrane region" description="Helical" evidence="9">
    <location>
        <begin position="436"/>
        <end position="457"/>
    </location>
</feature>
<feature type="transmembrane region" description="Helical" evidence="9">
    <location>
        <begin position="219"/>
        <end position="239"/>
    </location>
</feature>
<evidence type="ECO:0000313" key="10">
    <source>
        <dbReference type="EMBL" id="MFC4565277.1"/>
    </source>
</evidence>
<evidence type="ECO:0000256" key="6">
    <source>
        <dbReference type="ARBA" id="ARBA00023065"/>
    </source>
</evidence>
<keyword evidence="4 9" id="KW-0812">Transmembrane</keyword>
<feature type="transmembrane region" description="Helical" evidence="9">
    <location>
        <begin position="153"/>
        <end position="174"/>
    </location>
</feature>
<dbReference type="Proteomes" id="UP001595923">
    <property type="component" value="Unassembled WGS sequence"/>
</dbReference>
<keyword evidence="7 9" id="KW-0472">Membrane</keyword>
<comment type="caution">
    <text evidence="10">The sequence shown here is derived from an EMBL/GenBank/DDBJ whole genome shotgun (WGS) entry which is preliminary data.</text>
</comment>
<feature type="transmembrane region" description="Helical" evidence="9">
    <location>
        <begin position="41"/>
        <end position="60"/>
    </location>
</feature>
<reference evidence="11" key="1">
    <citation type="journal article" date="2019" name="Int. J. Syst. Evol. Microbiol.">
        <title>The Global Catalogue of Microorganisms (GCM) 10K type strain sequencing project: providing services to taxonomists for standard genome sequencing and annotation.</title>
        <authorList>
            <consortium name="The Broad Institute Genomics Platform"/>
            <consortium name="The Broad Institute Genome Sequencing Center for Infectious Disease"/>
            <person name="Wu L."/>
            <person name="Ma J."/>
        </authorList>
    </citation>
    <scope>NUCLEOTIDE SEQUENCE [LARGE SCALE GENOMIC DNA]</scope>
    <source>
        <strain evidence="11">XZYJ18</strain>
    </source>
</reference>
<keyword evidence="5 9" id="KW-1133">Transmembrane helix</keyword>
<feature type="transmembrane region" description="Helical" evidence="9">
    <location>
        <begin position="260"/>
        <end position="279"/>
    </location>
</feature>
<dbReference type="RefSeq" id="WP_378579068.1">
    <property type="nucleotide sequence ID" value="NZ_JBHSFQ010000035.1"/>
</dbReference>
<evidence type="ECO:0000313" key="11">
    <source>
        <dbReference type="Proteomes" id="UP001595923"/>
    </source>
</evidence>
<proteinExistence type="predicted"/>
<accession>A0ABV9E2W8</accession>
<name>A0ABV9E2W8_9ACTN</name>
<evidence type="ECO:0000256" key="9">
    <source>
        <dbReference type="SAM" id="Phobius"/>
    </source>
</evidence>
<evidence type="ECO:0000256" key="8">
    <source>
        <dbReference type="SAM" id="MobiDB-lite"/>
    </source>
</evidence>
<sequence>MGAAGGDGPGDRRGTTRRRWPFAASRNSGSVFRRWARPPQITVATFALAVAAGTAALMFPGASTAGEPTAPIEALFTAVSAVCVTGLIVVDTPTHWSLWGQWTILVLIQIGGVGIMTLASVLILTVRRSINLRLQVTTGGETKALGLGDVRRLALGIIGFTLLFESVTAALLALRFGLGYGYPAGRAVYHGVFHAVSSFNNAGFALYSDSLMGFATDPWITLPIAFAVIAGGLGFPVWVEIWRRRHPQHRRWSLHTRITVWATAVLLVIGTVLISAMEWDNPGTLGPMDPADKLLAGFFHSVMPRTVGFNSLDVAEFTTQTLFVNDMLMFIGGGSAGTAGGIKVTTFALLGFVILSNIRGETQVHVGDRKIGVGVQQQAATVTLLALGLVVVSTLYLITITPFTLDQVLFEVISAFATVGMSTGITADIPASGQMVLILLMFIGRVGPITLATALALRSRARQYDYPEEHAIVG</sequence>
<feature type="region of interest" description="Disordered" evidence="8">
    <location>
        <begin position="1"/>
        <end position="20"/>
    </location>
</feature>
<evidence type="ECO:0000256" key="2">
    <source>
        <dbReference type="ARBA" id="ARBA00022448"/>
    </source>
</evidence>
<evidence type="ECO:0000256" key="7">
    <source>
        <dbReference type="ARBA" id="ARBA00023136"/>
    </source>
</evidence>
<dbReference type="EMBL" id="JBHSFQ010000035">
    <property type="protein sequence ID" value="MFC4565277.1"/>
    <property type="molecule type" value="Genomic_DNA"/>
</dbReference>
<comment type="subcellular location">
    <subcellularLocation>
        <location evidence="1">Cell membrane</location>
        <topology evidence="1">Multi-pass membrane protein</topology>
    </subcellularLocation>
</comment>
<keyword evidence="6" id="KW-0406">Ion transport</keyword>
<keyword evidence="3" id="KW-1003">Cell membrane</keyword>
<feature type="transmembrane region" description="Helical" evidence="9">
    <location>
        <begin position="102"/>
        <end position="124"/>
    </location>
</feature>
<gene>
    <name evidence="10" type="ORF">ACFO4E_25770</name>
</gene>
<dbReference type="PANTHER" id="PTHR32024:SF1">
    <property type="entry name" value="KTR SYSTEM POTASSIUM UPTAKE PROTEIN B"/>
    <property type="match status" value="1"/>
</dbReference>
<feature type="transmembrane region" description="Helical" evidence="9">
    <location>
        <begin position="72"/>
        <end position="90"/>
    </location>
</feature>
<evidence type="ECO:0000256" key="4">
    <source>
        <dbReference type="ARBA" id="ARBA00022692"/>
    </source>
</evidence>
<dbReference type="PANTHER" id="PTHR32024">
    <property type="entry name" value="TRK SYSTEM POTASSIUM UPTAKE PROTEIN TRKG-RELATED"/>
    <property type="match status" value="1"/>
</dbReference>
<protein>
    <submittedName>
        <fullName evidence="10">TrkH family potassium uptake protein</fullName>
    </submittedName>
</protein>
<keyword evidence="2" id="KW-0813">Transport</keyword>
<keyword evidence="11" id="KW-1185">Reference proteome</keyword>
<feature type="transmembrane region" description="Helical" evidence="9">
    <location>
        <begin position="379"/>
        <end position="398"/>
    </location>
</feature>
<organism evidence="10 11">
    <name type="scientific">Nocardiopsis mangrovi</name>
    <dbReference type="NCBI Taxonomy" id="1179818"/>
    <lineage>
        <taxon>Bacteria</taxon>
        <taxon>Bacillati</taxon>
        <taxon>Actinomycetota</taxon>
        <taxon>Actinomycetes</taxon>
        <taxon>Streptosporangiales</taxon>
        <taxon>Nocardiopsidaceae</taxon>
        <taxon>Nocardiopsis</taxon>
    </lineage>
</organism>
<evidence type="ECO:0000256" key="3">
    <source>
        <dbReference type="ARBA" id="ARBA00022475"/>
    </source>
</evidence>